<sequence>MPRWSSRPRRRPARWKSRRGVCPQRWRCSGREAVAVPQGSPLRLPGGVARLSLRRKWKRRVSSLQLERNDDVGVAASCISGLRSSVFGTTAPRTPSDSYRMAE</sequence>
<evidence type="ECO:0000313" key="2">
    <source>
        <dbReference type="Proteomes" id="UP000187012"/>
    </source>
</evidence>
<evidence type="ECO:0000313" key="1">
    <source>
        <dbReference type="EMBL" id="SIT36117.1"/>
    </source>
</evidence>
<protein>
    <submittedName>
        <fullName evidence="1">Uncharacterized protein</fullName>
    </submittedName>
</protein>
<proteinExistence type="predicted"/>
<keyword evidence="2" id="KW-1185">Reference proteome</keyword>
<gene>
    <name evidence="1" type="ORF">BN2475_70092</name>
</gene>
<dbReference type="Proteomes" id="UP000187012">
    <property type="component" value="Unassembled WGS sequence"/>
</dbReference>
<accession>A0A1N7RLY4</accession>
<dbReference type="AlphaFoldDB" id="A0A1N7RLY4"/>
<dbReference type="EMBL" id="CYGX02000007">
    <property type="protein sequence ID" value="SIT36117.1"/>
    <property type="molecule type" value="Genomic_DNA"/>
</dbReference>
<organism evidence="1 2">
    <name type="scientific">Paraburkholderia ribeironis</name>
    <dbReference type="NCBI Taxonomy" id="1247936"/>
    <lineage>
        <taxon>Bacteria</taxon>
        <taxon>Pseudomonadati</taxon>
        <taxon>Pseudomonadota</taxon>
        <taxon>Betaproteobacteria</taxon>
        <taxon>Burkholderiales</taxon>
        <taxon>Burkholderiaceae</taxon>
        <taxon>Paraburkholderia</taxon>
    </lineage>
</organism>
<name>A0A1N7RLY4_9BURK</name>
<reference evidence="1 2" key="1">
    <citation type="submission" date="2016-12" db="EMBL/GenBank/DDBJ databases">
        <authorList>
            <person name="Song W.-J."/>
            <person name="Kurnit D.M."/>
        </authorList>
    </citation>
    <scope>NUCLEOTIDE SEQUENCE [LARGE SCALE GENOMIC DNA]</scope>
    <source>
        <strain evidence="1 2">STM7296</strain>
    </source>
</reference>